<evidence type="ECO:0000313" key="3">
    <source>
        <dbReference type="Proteomes" id="UP000092741"/>
    </source>
</evidence>
<proteinExistence type="predicted"/>
<dbReference type="EMBL" id="CP016346">
    <property type="protein sequence ID" value="ANQ14220.1"/>
    <property type="molecule type" value="Genomic_DNA"/>
</dbReference>
<feature type="transmembrane region" description="Helical" evidence="1">
    <location>
        <begin position="28"/>
        <end position="46"/>
    </location>
</feature>
<evidence type="ECO:0000313" key="2">
    <source>
        <dbReference type="EMBL" id="ANQ14220.1"/>
    </source>
</evidence>
<keyword evidence="3" id="KW-1185">Reference proteome</keyword>
<protein>
    <submittedName>
        <fullName evidence="2">Uncharacterized protein</fullName>
    </submittedName>
</protein>
<dbReference type="AlphaFoldDB" id="A0AAN0Y573"/>
<gene>
    <name evidence="2" type="ORF">BA890_15785</name>
</gene>
<keyword evidence="1" id="KW-1133">Transmembrane helix</keyword>
<accession>A0AAN0Y573</accession>
<keyword evidence="1" id="KW-0472">Membrane</keyword>
<reference evidence="2 3" key="1">
    <citation type="submission" date="2016-07" db="EMBL/GenBank/DDBJ databases">
        <title>Developing Vibrio natriegens as a novel, fast-growing host for biotechnology.</title>
        <authorList>
            <person name="Weinstock M.T."/>
            <person name="Hesek E.D."/>
            <person name="Wilson C.M."/>
            <person name="Gibson D.G."/>
        </authorList>
    </citation>
    <scope>NUCLEOTIDE SEQUENCE [LARGE SCALE GENOMIC DNA]</scope>
    <source>
        <strain evidence="2 3">ATCC 14048</strain>
    </source>
</reference>
<sequence length="61" mass="6953">MMRIEGLWPLSQAKGDCLKPYDFILKGVWASILSTILGVSSLYGNWRKLKEHKSLKMITLS</sequence>
<dbReference type="KEGG" id="vna:PN96_20285"/>
<dbReference type="Proteomes" id="UP000092741">
    <property type="component" value="Chromosome 2"/>
</dbReference>
<evidence type="ECO:0000256" key="1">
    <source>
        <dbReference type="SAM" id="Phobius"/>
    </source>
</evidence>
<keyword evidence="1" id="KW-0812">Transmembrane</keyword>
<name>A0AAN0Y573_VIBNA</name>
<organism evidence="2 3">
    <name type="scientific">Vibrio natriegens NBRC 15636 = ATCC 14048 = DSM 759</name>
    <dbReference type="NCBI Taxonomy" id="1219067"/>
    <lineage>
        <taxon>Bacteria</taxon>
        <taxon>Pseudomonadati</taxon>
        <taxon>Pseudomonadota</taxon>
        <taxon>Gammaproteobacteria</taxon>
        <taxon>Vibrionales</taxon>
        <taxon>Vibrionaceae</taxon>
        <taxon>Vibrio</taxon>
    </lineage>
</organism>